<comment type="pathway">
    <text evidence="6">Pyrimidine metabolism; dTTP biosynthesis.</text>
</comment>
<dbReference type="EC" id="2.1.1.45" evidence="1 6"/>
<dbReference type="NCBIfam" id="NF002497">
    <property type="entry name" value="PRK01827.1-3"/>
    <property type="match status" value="1"/>
</dbReference>
<sequence length="288" mass="32748">MKQYLDLLDHILKNGEDRGDRTGTGVISSFGHQIRFDLKDGFPAVTTKSLAWKGVVSELLWFLEGSDDERRLAEIRFEKDRAELTDLSKFSTIWTDNADNQGIELGYENNDITKKLGPVYGVQWRDWGGVDQIKKLLKDIKSNPNGRRHILSAWNVEQLDSMALPPCHVMSQFYVSESGRLSCQMYQRSADMFLGVPFNIASYALLQSILANILNLVPGEFIHTFGDAHIYKNSLEQVKEQLTRIPKKLPKLIMPRLDSIEELKNCSVNDFILDGYESHPALKAKMAI</sequence>
<dbReference type="Pfam" id="PF00303">
    <property type="entry name" value="Thymidylat_synt"/>
    <property type="match status" value="1"/>
</dbReference>
<dbReference type="InterPro" id="IPR000398">
    <property type="entry name" value="Thymidylate_synthase"/>
</dbReference>
<dbReference type="UniPathway" id="UPA00575"/>
<feature type="binding site" description="in other chain" evidence="6">
    <location>
        <begin position="188"/>
        <end position="191"/>
    </location>
    <ligand>
        <name>dUMP</name>
        <dbReference type="ChEBI" id="CHEBI:246422"/>
        <note>ligand shared between dimeric partners</note>
    </ligand>
</feature>
<evidence type="ECO:0000256" key="7">
    <source>
        <dbReference type="PROSITE-ProRule" id="PRU10016"/>
    </source>
</evidence>
<dbReference type="InterPro" id="IPR023451">
    <property type="entry name" value="Thymidate_synth/dCMP_Mease_dom"/>
</dbReference>
<feature type="active site" description="Nucleophile" evidence="6">
    <location>
        <position position="167"/>
    </location>
</feature>
<dbReference type="PROSITE" id="PS00091">
    <property type="entry name" value="THYMIDYLATE_SYNTHASE"/>
    <property type="match status" value="1"/>
</dbReference>
<dbReference type="Proteomes" id="UP000551848">
    <property type="component" value="Unassembled WGS sequence"/>
</dbReference>
<dbReference type="NCBIfam" id="TIGR03284">
    <property type="entry name" value="thym_sym"/>
    <property type="match status" value="1"/>
</dbReference>
<name>A0A838Y5V3_9GAMM</name>
<dbReference type="HAMAP" id="MF_00008">
    <property type="entry name" value="Thymidy_synth_bact"/>
    <property type="match status" value="1"/>
</dbReference>
<comment type="function">
    <text evidence="6">Catalyzes the reductive methylation of 2'-deoxyuridine-5'-monophosphate (dUMP) to 2'-deoxythymidine-5'-monophosphate (dTMP) while utilizing 5,10-methylenetetrahydrofolate (mTHF) as the methyl donor and reductant in the reaction, yielding dihydrofolate (DHF) as a by-product. This enzymatic reaction provides an intracellular de novo source of dTMP, an essential precursor for DNA biosynthesis.</text>
</comment>
<dbReference type="EMBL" id="JACETL010000006">
    <property type="protein sequence ID" value="MBA4692349.1"/>
    <property type="molecule type" value="Genomic_DNA"/>
</dbReference>
<dbReference type="PANTHER" id="PTHR11548:SF9">
    <property type="entry name" value="THYMIDYLATE SYNTHASE"/>
    <property type="match status" value="1"/>
</dbReference>
<evidence type="ECO:0000256" key="2">
    <source>
        <dbReference type="ARBA" id="ARBA00022490"/>
    </source>
</evidence>
<feature type="active site" evidence="7">
    <location>
        <position position="167"/>
    </location>
</feature>
<proteinExistence type="inferred from homology"/>
<dbReference type="InterPro" id="IPR036926">
    <property type="entry name" value="Thymidate_synth/dCMP_Mease_sf"/>
</dbReference>
<comment type="catalytic activity">
    <reaction evidence="6">
        <text>dUMP + (6R)-5,10-methylene-5,6,7,8-tetrahydrofolate = 7,8-dihydrofolate + dTMP</text>
        <dbReference type="Rhea" id="RHEA:12104"/>
        <dbReference type="ChEBI" id="CHEBI:15636"/>
        <dbReference type="ChEBI" id="CHEBI:57451"/>
        <dbReference type="ChEBI" id="CHEBI:63528"/>
        <dbReference type="ChEBI" id="CHEBI:246422"/>
        <dbReference type="EC" id="2.1.1.45"/>
    </reaction>
</comment>
<dbReference type="PANTHER" id="PTHR11548">
    <property type="entry name" value="THYMIDYLATE SYNTHASE 1"/>
    <property type="match status" value="1"/>
</dbReference>
<comment type="similarity">
    <text evidence="6">Belongs to the thymidylate synthase family. Bacterial-type ThyA subfamily.</text>
</comment>
<keyword evidence="2 6" id="KW-0963">Cytoplasm</keyword>
<feature type="domain" description="Thymidylate synthase/dCMP hydroxymethylase" evidence="8">
    <location>
        <begin position="2"/>
        <end position="288"/>
    </location>
</feature>
<dbReference type="AlphaFoldDB" id="A0A838Y5V3"/>
<organism evidence="9 10">
    <name type="scientific">SAR86 cluster bacterium</name>
    <dbReference type="NCBI Taxonomy" id="2030880"/>
    <lineage>
        <taxon>Bacteria</taxon>
        <taxon>Pseudomonadati</taxon>
        <taxon>Pseudomonadota</taxon>
        <taxon>Gammaproteobacteria</taxon>
        <taxon>SAR86 cluster</taxon>
    </lineage>
</organism>
<dbReference type="GO" id="GO:0005829">
    <property type="term" value="C:cytosol"/>
    <property type="evidence" value="ECO:0007669"/>
    <property type="project" value="TreeGrafter"/>
</dbReference>
<feature type="binding site" description="in other chain" evidence="6">
    <location>
        <position position="21"/>
    </location>
    <ligand>
        <name>dUMP</name>
        <dbReference type="ChEBI" id="CHEBI:246422"/>
        <note>ligand shared between dimeric partners</note>
    </ligand>
</feature>
<feature type="binding site" description="in other chain" evidence="6">
    <location>
        <begin position="229"/>
        <end position="231"/>
    </location>
    <ligand>
        <name>dUMP</name>
        <dbReference type="ChEBI" id="CHEBI:246422"/>
        <note>ligand shared between dimeric partners</note>
    </ligand>
</feature>
<gene>
    <name evidence="6" type="primary">thyA</name>
    <name evidence="9" type="ORF">H2072_01220</name>
</gene>
<feature type="binding site" evidence="6">
    <location>
        <position position="287"/>
    </location>
    <ligand>
        <name>(6R)-5,10-methylene-5,6,7,8-tetrahydrofolate</name>
        <dbReference type="ChEBI" id="CHEBI:15636"/>
    </ligand>
</feature>
<dbReference type="CDD" id="cd00351">
    <property type="entry name" value="TS_Pyrimidine_HMase"/>
    <property type="match status" value="1"/>
</dbReference>
<evidence type="ECO:0000256" key="3">
    <source>
        <dbReference type="ARBA" id="ARBA00022603"/>
    </source>
</evidence>
<evidence type="ECO:0000256" key="1">
    <source>
        <dbReference type="ARBA" id="ARBA00011947"/>
    </source>
</evidence>
<evidence type="ECO:0000313" key="10">
    <source>
        <dbReference type="Proteomes" id="UP000551848"/>
    </source>
</evidence>
<evidence type="ECO:0000256" key="6">
    <source>
        <dbReference type="HAMAP-Rule" id="MF_00008"/>
    </source>
</evidence>
<accession>A0A838Y5V3</accession>
<comment type="subcellular location">
    <subcellularLocation>
        <location evidence="6">Cytoplasm</location>
    </subcellularLocation>
</comment>
<dbReference type="GO" id="GO:0006235">
    <property type="term" value="P:dTTP biosynthetic process"/>
    <property type="evidence" value="ECO:0007669"/>
    <property type="project" value="UniProtKB-UniRule"/>
</dbReference>
<keyword evidence="3 6" id="KW-0489">Methyltransferase</keyword>
<feature type="binding site" description="in other chain" evidence="6">
    <location>
        <position position="199"/>
    </location>
    <ligand>
        <name>dUMP</name>
        <dbReference type="ChEBI" id="CHEBI:246422"/>
        <note>ligand shared between dimeric partners</note>
    </ligand>
</feature>
<dbReference type="InterPro" id="IPR045097">
    <property type="entry name" value="Thymidate_synth/dCMP_Mease"/>
</dbReference>
<dbReference type="PRINTS" id="PR00108">
    <property type="entry name" value="THYMDSNTHASE"/>
</dbReference>
<evidence type="ECO:0000256" key="5">
    <source>
        <dbReference type="ARBA" id="ARBA00022727"/>
    </source>
</evidence>
<feature type="binding site" evidence="6">
    <location>
        <position position="191"/>
    </location>
    <ligand>
        <name>(6R)-5,10-methylene-5,6,7,8-tetrahydrofolate</name>
        <dbReference type="ChEBI" id="CHEBI:15636"/>
    </ligand>
</feature>
<comment type="subunit">
    <text evidence="6">Homodimer.</text>
</comment>
<evidence type="ECO:0000259" key="8">
    <source>
        <dbReference type="Pfam" id="PF00303"/>
    </source>
</evidence>
<dbReference type="GO" id="GO:0004799">
    <property type="term" value="F:thymidylate synthase activity"/>
    <property type="evidence" value="ECO:0007669"/>
    <property type="project" value="UniProtKB-UniRule"/>
</dbReference>
<evidence type="ECO:0000256" key="4">
    <source>
        <dbReference type="ARBA" id="ARBA00022679"/>
    </source>
</evidence>
<dbReference type="GO" id="GO:0032259">
    <property type="term" value="P:methylation"/>
    <property type="evidence" value="ECO:0007669"/>
    <property type="project" value="UniProtKB-KW"/>
</dbReference>
<feature type="binding site" evidence="6">
    <location>
        <begin position="147"/>
        <end position="148"/>
    </location>
    <ligand>
        <name>dUMP</name>
        <dbReference type="ChEBI" id="CHEBI:246422"/>
        <note>ligand shared between dimeric partners</note>
    </ligand>
</feature>
<dbReference type="GO" id="GO:0006231">
    <property type="term" value="P:dTMP biosynthetic process"/>
    <property type="evidence" value="ECO:0007669"/>
    <property type="project" value="UniProtKB-UniRule"/>
</dbReference>
<comment type="caution">
    <text evidence="9">The sequence shown here is derived from an EMBL/GenBank/DDBJ whole genome shotgun (WGS) entry which is preliminary data.</text>
</comment>
<keyword evidence="4 6" id="KW-0808">Transferase</keyword>
<evidence type="ECO:0000313" key="9">
    <source>
        <dbReference type="EMBL" id="MBA4692349.1"/>
    </source>
</evidence>
<dbReference type="InterPro" id="IPR020940">
    <property type="entry name" value="Thymidylate_synthase_AS"/>
</dbReference>
<protein>
    <recommendedName>
        <fullName evidence="1 6">Thymidylate synthase</fullName>
        <shortName evidence="6">TS</shortName>
        <shortName evidence="6">TSase</shortName>
        <ecNumber evidence="1 6">2.1.1.45</ecNumber>
    </recommendedName>
</protein>
<dbReference type="SUPFAM" id="SSF55831">
    <property type="entry name" value="Thymidylate synthase/dCMP hydroxymethylase"/>
    <property type="match status" value="1"/>
</dbReference>
<comment type="caution">
    <text evidence="6">Lacks conserved residue(s) required for the propagation of feature annotation.</text>
</comment>
<keyword evidence="5 6" id="KW-0545">Nucleotide biosynthesis</keyword>
<dbReference type="Gene3D" id="3.30.572.10">
    <property type="entry name" value="Thymidylate synthase/dCMP hydroxymethylase domain"/>
    <property type="match status" value="1"/>
</dbReference>
<reference evidence="9 10" key="1">
    <citation type="submission" date="2020-06" db="EMBL/GenBank/DDBJ databases">
        <title>Dysbiosis in marine aquaculture revealed through microbiome analysis: reverse ecology for environmental sustainability.</title>
        <authorList>
            <person name="Haro-Moreno J.M."/>
            <person name="Coutinho F.H."/>
            <person name="Zaragoza-Solas A."/>
            <person name="Picazo A."/>
            <person name="Almagro-Moreno S."/>
            <person name="Lopez-Perez M."/>
        </authorList>
    </citation>
    <scope>NUCLEOTIDE SEQUENCE [LARGE SCALE GENOMIC DNA]</scope>
    <source>
        <strain evidence="9">MCMED-G41</strain>
    </source>
</reference>